<keyword evidence="5 8" id="KW-0812">Transmembrane</keyword>
<evidence type="ECO:0000256" key="6">
    <source>
        <dbReference type="ARBA" id="ARBA00022989"/>
    </source>
</evidence>
<feature type="transmembrane region" description="Helical" evidence="8">
    <location>
        <begin position="264"/>
        <end position="287"/>
    </location>
</feature>
<dbReference type="SUPFAM" id="SSF81345">
    <property type="entry name" value="ABC transporter involved in vitamin B12 uptake, BtuC"/>
    <property type="match status" value="1"/>
</dbReference>
<evidence type="ECO:0000313" key="10">
    <source>
        <dbReference type="Proteomes" id="UP001595536"/>
    </source>
</evidence>
<evidence type="ECO:0000256" key="3">
    <source>
        <dbReference type="ARBA" id="ARBA00022448"/>
    </source>
</evidence>
<dbReference type="Pfam" id="PF01032">
    <property type="entry name" value="FecCD"/>
    <property type="match status" value="1"/>
</dbReference>
<feature type="transmembrane region" description="Helical" evidence="8">
    <location>
        <begin position="328"/>
        <end position="346"/>
    </location>
</feature>
<dbReference type="InterPro" id="IPR000522">
    <property type="entry name" value="ABC_transptr_permease_BtuC"/>
</dbReference>
<comment type="similarity">
    <text evidence="2">Belongs to the binding-protein-dependent transport system permease family. FecCD subfamily.</text>
</comment>
<evidence type="ECO:0000256" key="7">
    <source>
        <dbReference type="ARBA" id="ARBA00023136"/>
    </source>
</evidence>
<proteinExistence type="inferred from homology"/>
<comment type="subcellular location">
    <subcellularLocation>
        <location evidence="1">Cell membrane</location>
        <topology evidence="1">Multi-pass membrane protein</topology>
    </subcellularLocation>
</comment>
<keyword evidence="4" id="KW-1003">Cell membrane</keyword>
<evidence type="ECO:0000256" key="8">
    <source>
        <dbReference type="SAM" id="Phobius"/>
    </source>
</evidence>
<evidence type="ECO:0000256" key="4">
    <source>
        <dbReference type="ARBA" id="ARBA00022475"/>
    </source>
</evidence>
<dbReference type="PANTHER" id="PTHR30472">
    <property type="entry name" value="FERRIC ENTEROBACTIN TRANSPORT SYSTEM PERMEASE PROTEIN"/>
    <property type="match status" value="1"/>
</dbReference>
<feature type="transmembrane region" description="Helical" evidence="8">
    <location>
        <begin position="111"/>
        <end position="131"/>
    </location>
</feature>
<organism evidence="9 10">
    <name type="scientific">Camelimonas abortus</name>
    <dbReference type="NCBI Taxonomy" id="1017184"/>
    <lineage>
        <taxon>Bacteria</taxon>
        <taxon>Pseudomonadati</taxon>
        <taxon>Pseudomonadota</taxon>
        <taxon>Alphaproteobacteria</taxon>
        <taxon>Hyphomicrobiales</taxon>
        <taxon>Chelatococcaceae</taxon>
        <taxon>Camelimonas</taxon>
    </lineage>
</organism>
<comment type="caution">
    <text evidence="9">The sequence shown here is derived from an EMBL/GenBank/DDBJ whole genome shotgun (WGS) entry which is preliminary data.</text>
</comment>
<accession>A0ABV7LI21</accession>
<dbReference type="InterPro" id="IPR037294">
    <property type="entry name" value="ABC_BtuC-like"/>
</dbReference>
<dbReference type="Gene3D" id="1.10.3470.10">
    <property type="entry name" value="ABC transporter involved in vitamin B12 uptake, BtuC"/>
    <property type="match status" value="1"/>
</dbReference>
<dbReference type="CDD" id="cd06550">
    <property type="entry name" value="TM_ABC_iron-siderophores_like"/>
    <property type="match status" value="1"/>
</dbReference>
<feature type="transmembrane region" description="Helical" evidence="8">
    <location>
        <begin position="18"/>
        <end position="44"/>
    </location>
</feature>
<evidence type="ECO:0000313" key="9">
    <source>
        <dbReference type="EMBL" id="MFC3267320.1"/>
    </source>
</evidence>
<feature type="transmembrane region" description="Helical" evidence="8">
    <location>
        <begin position="210"/>
        <end position="231"/>
    </location>
</feature>
<protein>
    <submittedName>
        <fullName evidence="9">FecCD family ABC transporter permease</fullName>
    </submittedName>
</protein>
<keyword evidence="7 8" id="KW-0472">Membrane</keyword>
<sequence>MAGTENAQQSTRRHDWQVILATLTVILVLVTAMAGSLAVGAAHIPFREVADIVMSRIAPSDMAAYWKPGFEVIVWDLRLPRIVLAALVGAGLGMVGAAMQSATRNPLADPYLLGVAAGAIFGANLAILHVGDVFGPATTPLFAFGGALAATLIVLSISRVTGSTTADRLILAGVAVSFVGTACANLLILFADQRAAANVVFWALGGFGSADWSTLPAPALALVIGGGWFMLRRRELNALAMGDETAITLGVAVGRARLLHMTVGAFVTGVLVSVSGMIGFVGLMAPHLVRMVLGGDNRLVLPASALLGATFLVLADIASRTLIAPDDLPIGIVTGVVGGLFFVLILRRRPR</sequence>
<dbReference type="PANTHER" id="PTHR30472:SF67">
    <property type="entry name" value="PERMEASE OF ABC TRANSPORTER-RELATED"/>
    <property type="match status" value="1"/>
</dbReference>
<feature type="transmembrane region" description="Helical" evidence="8">
    <location>
        <begin position="137"/>
        <end position="157"/>
    </location>
</feature>
<dbReference type="Proteomes" id="UP001595536">
    <property type="component" value="Unassembled WGS sequence"/>
</dbReference>
<keyword evidence="6 8" id="KW-1133">Transmembrane helix</keyword>
<evidence type="ECO:0000256" key="2">
    <source>
        <dbReference type="ARBA" id="ARBA00007935"/>
    </source>
</evidence>
<evidence type="ECO:0000256" key="1">
    <source>
        <dbReference type="ARBA" id="ARBA00004651"/>
    </source>
</evidence>
<dbReference type="EMBL" id="JBHRUV010000103">
    <property type="protein sequence ID" value="MFC3267320.1"/>
    <property type="molecule type" value="Genomic_DNA"/>
</dbReference>
<evidence type="ECO:0000256" key="5">
    <source>
        <dbReference type="ARBA" id="ARBA00022692"/>
    </source>
</evidence>
<feature type="transmembrane region" description="Helical" evidence="8">
    <location>
        <begin position="169"/>
        <end position="190"/>
    </location>
</feature>
<reference evidence="10" key="1">
    <citation type="journal article" date="2019" name="Int. J. Syst. Evol. Microbiol.">
        <title>The Global Catalogue of Microorganisms (GCM) 10K type strain sequencing project: providing services to taxonomists for standard genome sequencing and annotation.</title>
        <authorList>
            <consortium name="The Broad Institute Genomics Platform"/>
            <consortium name="The Broad Institute Genome Sequencing Center for Infectious Disease"/>
            <person name="Wu L."/>
            <person name="Ma J."/>
        </authorList>
    </citation>
    <scope>NUCLEOTIDE SEQUENCE [LARGE SCALE GENOMIC DNA]</scope>
    <source>
        <strain evidence="10">CCM 7941</strain>
    </source>
</reference>
<dbReference type="RefSeq" id="WP_376829321.1">
    <property type="nucleotide sequence ID" value="NZ_JBHLWR010000006.1"/>
</dbReference>
<gene>
    <name evidence="9" type="ORF">ACFOEX_13315</name>
</gene>
<name>A0ABV7LI21_9HYPH</name>
<keyword evidence="3" id="KW-0813">Transport</keyword>
<keyword evidence="10" id="KW-1185">Reference proteome</keyword>
<feature type="transmembrane region" description="Helical" evidence="8">
    <location>
        <begin position="79"/>
        <end position="99"/>
    </location>
</feature>